<feature type="signal peptide" evidence="2">
    <location>
        <begin position="1"/>
        <end position="20"/>
    </location>
</feature>
<evidence type="ECO:0000313" key="4">
    <source>
        <dbReference type="Proteomes" id="UP000269708"/>
    </source>
</evidence>
<evidence type="ECO:0000313" key="3">
    <source>
        <dbReference type="EMBL" id="RPE75499.1"/>
    </source>
</evidence>
<proteinExistence type="predicted"/>
<evidence type="ECO:0000256" key="1">
    <source>
        <dbReference type="SAM" id="MobiDB-lite"/>
    </source>
</evidence>
<evidence type="ECO:0000256" key="2">
    <source>
        <dbReference type="SAM" id="SignalP"/>
    </source>
</evidence>
<sequence>MRSLTFVLTAAALLALAACAAPSPENAAAAPASRPAPAAAAGAAPAPPSQRGGAQADAAPAVKIDRSCKTDADCAVKDVGNCCGRYPACVNKASPTDPEGVRAQCQRSGMMSTCGFREIQGCQCVQGQCQARGMGVEVR</sequence>
<dbReference type="EMBL" id="RKQN01000005">
    <property type="protein sequence ID" value="RPE75499.1"/>
    <property type="molecule type" value="Genomic_DNA"/>
</dbReference>
<protein>
    <recommendedName>
        <fullName evidence="5">Secreted protein</fullName>
    </recommendedName>
</protein>
<dbReference type="RefSeq" id="WP_123771261.1">
    <property type="nucleotide sequence ID" value="NZ_RKQN01000005.1"/>
</dbReference>
<feature type="compositionally biased region" description="Low complexity" evidence="1">
    <location>
        <begin position="28"/>
        <end position="56"/>
    </location>
</feature>
<dbReference type="Proteomes" id="UP000269708">
    <property type="component" value="Unassembled WGS sequence"/>
</dbReference>
<gene>
    <name evidence="3" type="ORF">EDC50_2944</name>
</gene>
<dbReference type="AlphaFoldDB" id="A0A3N4V733"/>
<feature type="chain" id="PRO_5018224373" description="Secreted protein" evidence="2">
    <location>
        <begin position="21"/>
        <end position="139"/>
    </location>
</feature>
<accession>A0A3N4V733</accession>
<organism evidence="3 4">
    <name type="scientific">Vulcaniibacterium tengchongense</name>
    <dbReference type="NCBI Taxonomy" id="1273429"/>
    <lineage>
        <taxon>Bacteria</taxon>
        <taxon>Pseudomonadati</taxon>
        <taxon>Pseudomonadota</taxon>
        <taxon>Gammaproteobacteria</taxon>
        <taxon>Lysobacterales</taxon>
        <taxon>Lysobacteraceae</taxon>
        <taxon>Vulcaniibacterium</taxon>
    </lineage>
</organism>
<evidence type="ECO:0008006" key="5">
    <source>
        <dbReference type="Google" id="ProtNLM"/>
    </source>
</evidence>
<keyword evidence="4" id="KW-1185">Reference proteome</keyword>
<comment type="caution">
    <text evidence="3">The sequence shown here is derived from an EMBL/GenBank/DDBJ whole genome shotgun (WGS) entry which is preliminary data.</text>
</comment>
<reference evidence="3 4" key="1">
    <citation type="submission" date="2018-11" db="EMBL/GenBank/DDBJ databases">
        <title>Genomic Encyclopedia of Type Strains, Phase IV (KMG-IV): sequencing the most valuable type-strain genomes for metagenomic binning, comparative biology and taxonomic classification.</title>
        <authorList>
            <person name="Goeker M."/>
        </authorList>
    </citation>
    <scope>NUCLEOTIDE SEQUENCE [LARGE SCALE GENOMIC DNA]</scope>
    <source>
        <strain evidence="3 4">DSM 25623</strain>
    </source>
</reference>
<feature type="region of interest" description="Disordered" evidence="1">
    <location>
        <begin position="28"/>
        <end position="58"/>
    </location>
</feature>
<keyword evidence="2" id="KW-0732">Signal</keyword>
<dbReference type="PROSITE" id="PS51257">
    <property type="entry name" value="PROKAR_LIPOPROTEIN"/>
    <property type="match status" value="1"/>
</dbReference>
<name>A0A3N4V733_9GAMM</name>